<accession>A0A9W8HL23</accession>
<feature type="domain" description="Tripeptidyl-peptidase II galactose-binding" evidence="2">
    <location>
        <begin position="160"/>
        <end position="262"/>
    </location>
</feature>
<organism evidence="3 4">
    <name type="scientific">Coemansia guatemalensis</name>
    <dbReference type="NCBI Taxonomy" id="2761395"/>
    <lineage>
        <taxon>Eukaryota</taxon>
        <taxon>Fungi</taxon>
        <taxon>Fungi incertae sedis</taxon>
        <taxon>Zoopagomycota</taxon>
        <taxon>Kickxellomycotina</taxon>
        <taxon>Kickxellomycetes</taxon>
        <taxon>Kickxellales</taxon>
        <taxon>Kickxellaceae</taxon>
        <taxon>Coemansia</taxon>
    </lineage>
</organism>
<evidence type="ECO:0000313" key="4">
    <source>
        <dbReference type="Proteomes" id="UP001140094"/>
    </source>
</evidence>
<dbReference type="AlphaFoldDB" id="A0A9W8HL23"/>
<protein>
    <submittedName>
        <fullName evidence="3">Uncharacterized protein</fullName>
    </submittedName>
</protein>
<gene>
    <name evidence="3" type="ORF">H4R20_007389</name>
</gene>
<evidence type="ECO:0000259" key="1">
    <source>
        <dbReference type="Pfam" id="PF21223"/>
    </source>
</evidence>
<dbReference type="InterPro" id="IPR046940">
    <property type="entry name" value="TPPII_Ig-like_sf"/>
</dbReference>
<comment type="caution">
    <text evidence="3">The sequence shown here is derived from an EMBL/GenBank/DDBJ whole genome shotgun (WGS) entry which is preliminary data.</text>
</comment>
<proteinExistence type="predicted"/>
<name>A0A9W8HL23_9FUNG</name>
<dbReference type="InterPro" id="IPR048383">
    <property type="entry name" value="TPPII_Ig-like-1"/>
</dbReference>
<dbReference type="Pfam" id="PF21316">
    <property type="entry name" value="TPPII_GBD"/>
    <property type="match status" value="1"/>
</dbReference>
<feature type="non-terminal residue" evidence="3">
    <location>
        <position position="320"/>
    </location>
</feature>
<dbReference type="Pfam" id="PF21223">
    <property type="entry name" value="TPPII_Ig-like-1"/>
    <property type="match status" value="1"/>
</dbReference>
<evidence type="ECO:0000259" key="2">
    <source>
        <dbReference type="Pfam" id="PF21316"/>
    </source>
</evidence>
<feature type="domain" description="Tripeptidyl-peptidase II first Ig-like" evidence="1">
    <location>
        <begin position="11"/>
        <end position="141"/>
    </location>
</feature>
<reference evidence="3" key="1">
    <citation type="submission" date="2022-07" db="EMBL/GenBank/DDBJ databases">
        <title>Phylogenomic reconstructions and comparative analyses of Kickxellomycotina fungi.</title>
        <authorList>
            <person name="Reynolds N.K."/>
            <person name="Stajich J.E."/>
            <person name="Barry K."/>
            <person name="Grigoriev I.V."/>
            <person name="Crous P."/>
            <person name="Smith M.E."/>
        </authorList>
    </citation>
    <scope>NUCLEOTIDE SEQUENCE</scope>
    <source>
        <strain evidence="3">NRRL 1565</strain>
    </source>
</reference>
<sequence>AHAERDFEDLTYTVRVSSSGDARGIYLRDYEESAHVRHIQVHVVPEFPGDVRAKFEQDTDGSHGQQESQRRFDFEQRALLMTSASWVQAPEAVYVGGNGCHFSVRIDPTILEPGRLHVAAINAYDSANVDRGPIFSIPITVTKPLPVGPSASIELGCLRFQPTEVVRRFIAVPAGATRAQITLHMSNAAAQESAPALFYLHCLQLVPQERFRAYSMKQRVTAGHQTYVAGGGTAEQKYVSRMDVAGGATLEVCIAPYWSQLGTHEMSVCVEFNGIVPANAGCLYSGETQLDTGIVINGNYAVARTDFTAPIRPEYNISPT</sequence>
<dbReference type="InterPro" id="IPR048384">
    <property type="entry name" value="TPPII_GBD"/>
</dbReference>
<feature type="non-terminal residue" evidence="3">
    <location>
        <position position="1"/>
    </location>
</feature>
<dbReference type="Proteomes" id="UP001140094">
    <property type="component" value="Unassembled WGS sequence"/>
</dbReference>
<evidence type="ECO:0000313" key="3">
    <source>
        <dbReference type="EMBL" id="KAJ2788383.1"/>
    </source>
</evidence>
<dbReference type="OrthoDB" id="10256524at2759"/>
<dbReference type="Gene3D" id="2.60.40.3170">
    <property type="match status" value="1"/>
</dbReference>
<dbReference type="EMBL" id="JANBUO010004112">
    <property type="protein sequence ID" value="KAJ2788383.1"/>
    <property type="molecule type" value="Genomic_DNA"/>
</dbReference>
<keyword evidence="4" id="KW-1185">Reference proteome</keyword>